<evidence type="ECO:0000313" key="3">
    <source>
        <dbReference type="Proteomes" id="UP001501612"/>
    </source>
</evidence>
<reference evidence="3" key="1">
    <citation type="journal article" date="2019" name="Int. J. Syst. Evol. Microbiol.">
        <title>The Global Catalogue of Microorganisms (GCM) 10K type strain sequencing project: providing services to taxonomists for standard genome sequencing and annotation.</title>
        <authorList>
            <consortium name="The Broad Institute Genomics Platform"/>
            <consortium name="The Broad Institute Genome Sequencing Center for Infectious Disease"/>
            <person name="Wu L."/>
            <person name="Ma J."/>
        </authorList>
    </citation>
    <scope>NUCLEOTIDE SEQUENCE [LARGE SCALE GENOMIC DNA]</scope>
    <source>
        <strain evidence="3">JCM 14046</strain>
    </source>
</reference>
<dbReference type="Proteomes" id="UP001501612">
    <property type="component" value="Unassembled WGS sequence"/>
</dbReference>
<keyword evidence="3" id="KW-1185">Reference proteome</keyword>
<dbReference type="RefSeq" id="WP_344004237.1">
    <property type="nucleotide sequence ID" value="NZ_BAAAMY010000002.1"/>
</dbReference>
<accession>A0ABP5ACX7</accession>
<sequence length="96" mass="10130">MADAPTKVPCPLCGTQIATGLYRCPQCTGELRPTGAPEREGLTAYGVFGAVALAIVVVIAGLWVVYDFTTANDGLECSIENVERAQEGRPTLECPD</sequence>
<keyword evidence="1" id="KW-1133">Transmembrane helix</keyword>
<comment type="caution">
    <text evidence="2">The sequence shown here is derived from an EMBL/GenBank/DDBJ whole genome shotgun (WGS) entry which is preliminary data.</text>
</comment>
<protein>
    <recommendedName>
        <fullName evidence="4">Zinc ribbon domain-containing protein</fullName>
    </recommendedName>
</protein>
<evidence type="ECO:0000313" key="2">
    <source>
        <dbReference type="EMBL" id="GAA1909573.1"/>
    </source>
</evidence>
<evidence type="ECO:0000256" key="1">
    <source>
        <dbReference type="SAM" id="Phobius"/>
    </source>
</evidence>
<dbReference type="EMBL" id="BAAAMY010000002">
    <property type="protein sequence ID" value="GAA1909573.1"/>
    <property type="molecule type" value="Genomic_DNA"/>
</dbReference>
<evidence type="ECO:0008006" key="4">
    <source>
        <dbReference type="Google" id="ProtNLM"/>
    </source>
</evidence>
<keyword evidence="1" id="KW-0472">Membrane</keyword>
<gene>
    <name evidence="2" type="ORF">GCM10009737_08590</name>
</gene>
<keyword evidence="1" id="KW-0812">Transmembrane</keyword>
<organism evidence="2 3">
    <name type="scientific">Nocardioides lentus</name>
    <dbReference type="NCBI Taxonomy" id="338077"/>
    <lineage>
        <taxon>Bacteria</taxon>
        <taxon>Bacillati</taxon>
        <taxon>Actinomycetota</taxon>
        <taxon>Actinomycetes</taxon>
        <taxon>Propionibacteriales</taxon>
        <taxon>Nocardioidaceae</taxon>
        <taxon>Nocardioides</taxon>
    </lineage>
</organism>
<name>A0ABP5ACX7_9ACTN</name>
<proteinExistence type="predicted"/>
<feature type="transmembrane region" description="Helical" evidence="1">
    <location>
        <begin position="42"/>
        <end position="66"/>
    </location>
</feature>